<keyword evidence="3" id="KW-1185">Reference proteome</keyword>
<evidence type="ECO:0000256" key="1">
    <source>
        <dbReference type="SAM" id="MobiDB-lite"/>
    </source>
</evidence>
<reference evidence="3" key="1">
    <citation type="submission" date="2024-07" db="EMBL/GenBank/DDBJ databases">
        <title>Two chromosome-level genome assemblies of Korean endemic species Abeliophyllum distichum and Forsythia ovata (Oleaceae).</title>
        <authorList>
            <person name="Jang H."/>
        </authorList>
    </citation>
    <scope>NUCLEOTIDE SEQUENCE [LARGE SCALE GENOMIC DNA]</scope>
</reference>
<name>A0ABD1QU16_9LAMI</name>
<evidence type="ECO:0000313" key="2">
    <source>
        <dbReference type="EMBL" id="KAL2479680.1"/>
    </source>
</evidence>
<feature type="region of interest" description="Disordered" evidence="1">
    <location>
        <begin position="1"/>
        <end position="22"/>
    </location>
</feature>
<evidence type="ECO:0000313" key="3">
    <source>
        <dbReference type="Proteomes" id="UP001604336"/>
    </source>
</evidence>
<accession>A0ABD1QU16</accession>
<dbReference type="PANTHER" id="PTHR33240:SF8">
    <property type="entry name" value="OS03G0439900 PROTEIN"/>
    <property type="match status" value="1"/>
</dbReference>
<comment type="caution">
    <text evidence="2">The sequence shown here is derived from an EMBL/GenBank/DDBJ whole genome shotgun (WGS) entry which is preliminary data.</text>
</comment>
<gene>
    <name evidence="2" type="ORF">Adt_32646</name>
</gene>
<dbReference type="Proteomes" id="UP001604336">
    <property type="component" value="Unassembled WGS sequence"/>
</dbReference>
<dbReference type="EMBL" id="JBFOLK010000010">
    <property type="protein sequence ID" value="KAL2479680.1"/>
    <property type="molecule type" value="Genomic_DNA"/>
</dbReference>
<proteinExistence type="predicted"/>
<dbReference type="PANTHER" id="PTHR33240">
    <property type="entry name" value="OS08G0508500 PROTEIN"/>
    <property type="match status" value="1"/>
</dbReference>
<organism evidence="2 3">
    <name type="scientific">Abeliophyllum distichum</name>
    <dbReference type="NCBI Taxonomy" id="126358"/>
    <lineage>
        <taxon>Eukaryota</taxon>
        <taxon>Viridiplantae</taxon>
        <taxon>Streptophyta</taxon>
        <taxon>Embryophyta</taxon>
        <taxon>Tracheophyta</taxon>
        <taxon>Spermatophyta</taxon>
        <taxon>Magnoliopsida</taxon>
        <taxon>eudicotyledons</taxon>
        <taxon>Gunneridae</taxon>
        <taxon>Pentapetalae</taxon>
        <taxon>asterids</taxon>
        <taxon>lamiids</taxon>
        <taxon>Lamiales</taxon>
        <taxon>Oleaceae</taxon>
        <taxon>Forsythieae</taxon>
        <taxon>Abeliophyllum</taxon>
    </lineage>
</organism>
<protein>
    <submittedName>
        <fullName evidence="2">Beta-porphyranase</fullName>
    </submittedName>
</protein>
<dbReference type="AlphaFoldDB" id="A0ABD1QU16"/>
<sequence length="101" mass="11530">MNSRRNYAKAAREEPMESWQVHGHQARASQISFTKEDEVGIHYPHYDALVVRAVVARNELERMLVDDGSSVNILFCSAFEQMDVDHEPTAIYEPLFDFTGG</sequence>